<evidence type="ECO:0000256" key="8">
    <source>
        <dbReference type="HAMAP-Rule" id="MF_03226"/>
    </source>
</evidence>
<dbReference type="RefSeq" id="XP_047763715.1">
    <property type="nucleotide sequence ID" value="XM_047906120.1"/>
</dbReference>
<comment type="subunit">
    <text evidence="8">Component of the spliceosome. Present in the activated B complex, the catalytically activated B* complex which catalyzes the branching, the catalytic step 1 C complex catalyzing the exon ligation, and the postcatalytic P complex containing the ligated exons (mRNA) and the excised lariat intron.</text>
</comment>
<reference evidence="10" key="2">
    <citation type="journal article" date="2022" name="Microb. Genom.">
        <title>A chromosome-scale genome assembly of the tomato pathogen Cladosporium fulvum reveals a compartmentalized genome architecture and the presence of a dispensable chromosome.</title>
        <authorList>
            <person name="Zaccaron A.Z."/>
            <person name="Chen L.H."/>
            <person name="Samaras A."/>
            <person name="Stergiopoulos I."/>
        </authorList>
    </citation>
    <scope>NUCLEOTIDE SEQUENCE</scope>
    <source>
        <strain evidence="10">Race5_Kim</strain>
    </source>
</reference>
<dbReference type="GO" id="GO:0071006">
    <property type="term" value="C:U2-type catalytic step 1 spliceosome"/>
    <property type="evidence" value="ECO:0007669"/>
    <property type="project" value="UniProtKB-UniRule"/>
</dbReference>
<dbReference type="OrthoDB" id="674963at2759"/>
<dbReference type="EMBL" id="CP090168">
    <property type="protein sequence ID" value="UJO19349.1"/>
    <property type="molecule type" value="Genomic_DNA"/>
</dbReference>
<dbReference type="PANTHER" id="PTHR12111:SF1">
    <property type="entry name" value="SPLICING FACTOR YJU2"/>
    <property type="match status" value="1"/>
</dbReference>
<dbReference type="KEGG" id="ffu:CLAFUR5_06972"/>
<evidence type="ECO:0000313" key="10">
    <source>
        <dbReference type="EMBL" id="UJO19349.1"/>
    </source>
</evidence>
<keyword evidence="11" id="KW-1185">Reference proteome</keyword>
<evidence type="ECO:0000256" key="9">
    <source>
        <dbReference type="SAM" id="MobiDB-lite"/>
    </source>
</evidence>
<comment type="subcellular location">
    <subcellularLocation>
        <location evidence="1 8">Nucleus</location>
    </subcellularLocation>
</comment>
<feature type="binding site" evidence="8">
    <location>
        <position position="82"/>
    </location>
    <ligand>
        <name>Zn(2+)</name>
        <dbReference type="ChEBI" id="CHEBI:29105"/>
    </ligand>
</feature>
<dbReference type="Proteomes" id="UP000756132">
    <property type="component" value="Chromosome 6"/>
</dbReference>
<name>A0A9Q8PBB5_PASFU</name>
<dbReference type="GeneID" id="71986850"/>
<dbReference type="AlphaFoldDB" id="A0A9Q8PBB5"/>
<feature type="compositionally biased region" description="Low complexity" evidence="9">
    <location>
        <begin position="279"/>
        <end position="290"/>
    </location>
</feature>
<organism evidence="10 11">
    <name type="scientific">Passalora fulva</name>
    <name type="common">Tomato leaf mold</name>
    <name type="synonym">Cladosporium fulvum</name>
    <dbReference type="NCBI Taxonomy" id="5499"/>
    <lineage>
        <taxon>Eukaryota</taxon>
        <taxon>Fungi</taxon>
        <taxon>Dikarya</taxon>
        <taxon>Ascomycota</taxon>
        <taxon>Pezizomycotina</taxon>
        <taxon>Dothideomycetes</taxon>
        <taxon>Dothideomycetidae</taxon>
        <taxon>Mycosphaerellales</taxon>
        <taxon>Mycosphaerellaceae</taxon>
        <taxon>Fulvia</taxon>
    </lineage>
</organism>
<feature type="binding site" evidence="8">
    <location>
        <position position="85"/>
    </location>
    <ligand>
        <name>Zn(2+)</name>
        <dbReference type="ChEBI" id="CHEBI:29105"/>
    </ligand>
</feature>
<feature type="binding site" evidence="8">
    <location>
        <position position="46"/>
    </location>
    <ligand>
        <name>Zn(2+)</name>
        <dbReference type="ChEBI" id="CHEBI:29105"/>
    </ligand>
</feature>
<sequence length="302" mass="34194">MSERKVLTKYYPPDFDPSKLERRRGPKQTGPKQQTVRLMAPFSMRCTSCGEYIYKGRKFNSRKETTEEKYYAITIFRFYIRCTRCSAEITFKTDPKNMDYTCERGAKRNFEPWRESKLAEETEEERLDRIQKEEDEKDAMKDLEKKTIDAKTEMAIADALDDVRHRNAARARAEMGGAAVVEAPDKVDEEAERIERELEEQARMAFQSSTGERVRRLGDDGLEDETEREAADRIAMPPPAVPSFERQVKKKKEPVSLLGIKKPQVIEKPAVPAVATGPVSAAPAAAPAAGLGLGAYDSDDDD</sequence>
<feature type="region of interest" description="Disordered" evidence="9">
    <location>
        <begin position="203"/>
        <end position="253"/>
    </location>
</feature>
<evidence type="ECO:0000256" key="4">
    <source>
        <dbReference type="ARBA" id="ARBA00022728"/>
    </source>
</evidence>
<dbReference type="InterPro" id="IPR043701">
    <property type="entry name" value="Yju2"/>
</dbReference>
<evidence type="ECO:0000313" key="11">
    <source>
        <dbReference type="Proteomes" id="UP000756132"/>
    </source>
</evidence>
<proteinExistence type="inferred from homology"/>
<gene>
    <name evidence="10" type="ORF">CLAFUR5_06972</name>
</gene>
<dbReference type="GO" id="GO:0000349">
    <property type="term" value="P:generation of catalytic spliceosome for first transesterification step"/>
    <property type="evidence" value="ECO:0007669"/>
    <property type="project" value="UniProtKB-UniRule"/>
</dbReference>
<comment type="function">
    <text evidence="8">Part of the spliceosome which catalyzes two sequential transesterification reactions, first the excision of the non-coding intron from pre-mRNA and then the ligation of the coding exons to form the mature mRNA. Plays a role in stabilizing the structure of the spliceosome catalytic core and docking of the branch helix into the active site, producing 5'-exon and lariat intron-3'-intermediates.</text>
</comment>
<comment type="similarity">
    <text evidence="8">Belongs to the CWC16 family. YJU2 subfamily.</text>
</comment>
<dbReference type="OMA" id="ENCDYQN"/>
<reference evidence="10" key="1">
    <citation type="submission" date="2021-12" db="EMBL/GenBank/DDBJ databases">
        <authorList>
            <person name="Zaccaron A."/>
            <person name="Stergiopoulos I."/>
        </authorList>
    </citation>
    <scope>NUCLEOTIDE SEQUENCE</scope>
    <source>
        <strain evidence="10">Race5_Kim</strain>
    </source>
</reference>
<feature type="binding site" evidence="8">
    <location>
        <position position="49"/>
    </location>
    <ligand>
        <name>Zn(2+)</name>
        <dbReference type="ChEBI" id="CHEBI:29105"/>
    </ligand>
</feature>
<evidence type="ECO:0000256" key="3">
    <source>
        <dbReference type="ARBA" id="ARBA00022723"/>
    </source>
</evidence>
<protein>
    <recommendedName>
        <fullName evidence="8">Splicing factor YJU2</fullName>
    </recommendedName>
</protein>
<dbReference type="HAMAP" id="MF_03226">
    <property type="entry name" value="YJU2"/>
    <property type="match status" value="1"/>
</dbReference>
<evidence type="ECO:0000256" key="1">
    <source>
        <dbReference type="ARBA" id="ARBA00004123"/>
    </source>
</evidence>
<feature type="region of interest" description="Disordered" evidence="9">
    <location>
        <begin position="279"/>
        <end position="302"/>
    </location>
</feature>
<dbReference type="PANTHER" id="PTHR12111">
    <property type="entry name" value="SPLICING FACTOR YJU2"/>
    <property type="match status" value="1"/>
</dbReference>
<keyword evidence="4 8" id="KW-0747">Spliceosome</keyword>
<keyword evidence="5 8" id="KW-0862">Zinc</keyword>
<accession>A0A9Q8PBB5</accession>
<dbReference type="InterPro" id="IPR007590">
    <property type="entry name" value="Saf4/Yju2"/>
</dbReference>
<evidence type="ECO:0000256" key="5">
    <source>
        <dbReference type="ARBA" id="ARBA00022833"/>
    </source>
</evidence>
<dbReference type="GO" id="GO:0046872">
    <property type="term" value="F:metal ion binding"/>
    <property type="evidence" value="ECO:0007669"/>
    <property type="project" value="UniProtKB-KW"/>
</dbReference>
<keyword evidence="7 8" id="KW-0539">Nucleus</keyword>
<keyword evidence="3 8" id="KW-0479">Metal-binding</keyword>
<evidence type="ECO:0000256" key="2">
    <source>
        <dbReference type="ARBA" id="ARBA00022664"/>
    </source>
</evidence>
<feature type="region of interest" description="Disordered" evidence="9">
    <location>
        <begin position="1"/>
        <end position="33"/>
    </location>
</feature>
<keyword evidence="6" id="KW-0508">mRNA splicing</keyword>
<dbReference type="Pfam" id="PF04502">
    <property type="entry name" value="Saf4_Yju2"/>
    <property type="match status" value="1"/>
</dbReference>
<evidence type="ECO:0000256" key="6">
    <source>
        <dbReference type="ARBA" id="ARBA00023187"/>
    </source>
</evidence>
<evidence type="ECO:0000256" key="7">
    <source>
        <dbReference type="ARBA" id="ARBA00023242"/>
    </source>
</evidence>
<keyword evidence="2" id="KW-0507">mRNA processing</keyword>